<feature type="transmembrane region" description="Helical" evidence="10">
    <location>
        <begin position="281"/>
        <end position="299"/>
    </location>
</feature>
<dbReference type="GO" id="GO:0016020">
    <property type="term" value="C:membrane"/>
    <property type="evidence" value="ECO:0007669"/>
    <property type="project" value="UniProtKB-SubCell"/>
</dbReference>
<dbReference type="GO" id="GO:0034220">
    <property type="term" value="P:monoatomic ion transmembrane transport"/>
    <property type="evidence" value="ECO:0007669"/>
    <property type="project" value="UniProtKB-KW"/>
</dbReference>
<evidence type="ECO:0000256" key="2">
    <source>
        <dbReference type="ARBA" id="ARBA00007079"/>
    </source>
</evidence>
<feature type="transmembrane region" description="Helical" evidence="10">
    <location>
        <begin position="203"/>
        <end position="221"/>
    </location>
</feature>
<dbReference type="Proteomes" id="UP000224567">
    <property type="component" value="Unassembled WGS sequence"/>
</dbReference>
<keyword evidence="12" id="KW-1185">Reference proteome</keyword>
<comment type="subcellular location">
    <subcellularLocation>
        <location evidence="1">Membrane</location>
        <topology evidence="1">Multi-pass membrane protein</topology>
    </subcellularLocation>
</comment>
<evidence type="ECO:0008006" key="13">
    <source>
        <dbReference type="Google" id="ProtNLM"/>
    </source>
</evidence>
<organism evidence="11 12">
    <name type="scientific">Capsicum baccatum</name>
    <name type="common">Peruvian pepper</name>
    <dbReference type="NCBI Taxonomy" id="33114"/>
    <lineage>
        <taxon>Eukaryota</taxon>
        <taxon>Viridiplantae</taxon>
        <taxon>Streptophyta</taxon>
        <taxon>Embryophyta</taxon>
        <taxon>Tracheophyta</taxon>
        <taxon>Spermatophyta</taxon>
        <taxon>Magnoliopsida</taxon>
        <taxon>eudicotyledons</taxon>
        <taxon>Gunneridae</taxon>
        <taxon>Pentapetalae</taxon>
        <taxon>asterids</taxon>
        <taxon>lamiids</taxon>
        <taxon>Solanales</taxon>
        <taxon>Solanaceae</taxon>
        <taxon>Solanoideae</taxon>
        <taxon>Capsiceae</taxon>
        <taxon>Capsicum</taxon>
    </lineage>
</organism>
<feature type="transmembrane region" description="Helical" evidence="10">
    <location>
        <begin position="335"/>
        <end position="356"/>
    </location>
</feature>
<feature type="transmembrane region" description="Helical" evidence="10">
    <location>
        <begin position="305"/>
        <end position="323"/>
    </location>
</feature>
<dbReference type="OrthoDB" id="68611at2759"/>
<protein>
    <recommendedName>
        <fullName evidence="13">Aluminum-activated malate transporter 8</fullName>
    </recommendedName>
</protein>
<evidence type="ECO:0000256" key="10">
    <source>
        <dbReference type="SAM" id="Phobius"/>
    </source>
</evidence>
<accession>A0A2G2V1V7</accession>
<dbReference type="AlphaFoldDB" id="A0A2G2V1V7"/>
<comment type="similarity">
    <text evidence="2">Belongs to the aromatic acid exporter (TC 2.A.85) family.</text>
</comment>
<dbReference type="PANTHER" id="PTHR31086">
    <property type="entry name" value="ALUMINUM-ACTIVATED MALATE TRANSPORTER 10"/>
    <property type="match status" value="1"/>
</dbReference>
<sequence length="718" mass="80785">MTQPFSSIIHISNAKNVIDDLKNTLETSETFFQHDESCVMDFIPVASVMSLLIAINECINEISKVVEELSRRAHFKKKDGRRRDLSSTEVATGENRPPSRSQRPQIMHSGTMNPVVDDDVEEGDFITIEIDGNVESTEVVAEEFNRSMNREFGTALDGAFGLRAKYLVELSGEEGSDPIILEILIFIVAEDLLLFAQQRITTILIGVSTFMVISMVIHPLWSREDLHKLVSVNLEKLKNFLEGATISKNINRGIGTTLAGAFGLGAKYLAELIGKKGPDPITLGILVFTVGVLGTFIRFYHSYDYGTTIFVLTFITVAVSGYRSEDIFQLTHQRISLIFIAVFTVIIISMVIRPVWAGEDLHKLISTNLEKLASFLEGFESEHLHISKIKSVEGTKNNEKKFLESFLSIFDSKTTEESLANFAWWEPPHGTFKFNHPWRQYLKIGDLIRKCACHLLALNSHVNFKSQVPTEFEKRTEEGSKRMIVESKNALKELALSIQTMTQPISSIIHIHNTKNVIDDLKHTLGTSKTFFRHDECVMDFVPAASVVSLLIDVTKCIDEISEAVEELSSKAHFEKKKNDSCSTEDDIGSDFVTIDIADNVESPKRVEIEEVNRVNNPINAIKGEYFIIWIRGNTATTVVEETNMSKNKGDFMIFTNIKLYDSTQFFELVGVKVLEEANRVNNPLAARKEEYSVIAICGNTIIPIVEEMQTAEKKEDF</sequence>
<name>A0A2G2V1V7_CAPBA</name>
<dbReference type="Pfam" id="PF11744">
    <property type="entry name" value="ALMT"/>
    <property type="match status" value="1"/>
</dbReference>
<keyword evidence="7 10" id="KW-0472">Membrane</keyword>
<evidence type="ECO:0000313" key="12">
    <source>
        <dbReference type="Proteomes" id="UP000224567"/>
    </source>
</evidence>
<evidence type="ECO:0000256" key="3">
    <source>
        <dbReference type="ARBA" id="ARBA00022448"/>
    </source>
</evidence>
<feature type="region of interest" description="Disordered" evidence="9">
    <location>
        <begin position="77"/>
        <end position="114"/>
    </location>
</feature>
<evidence type="ECO:0000256" key="8">
    <source>
        <dbReference type="ARBA" id="ARBA00023303"/>
    </source>
</evidence>
<evidence type="ECO:0000256" key="7">
    <source>
        <dbReference type="ARBA" id="ARBA00023136"/>
    </source>
</evidence>
<dbReference type="GO" id="GO:0015743">
    <property type="term" value="P:malate transport"/>
    <property type="evidence" value="ECO:0007669"/>
    <property type="project" value="InterPro"/>
</dbReference>
<evidence type="ECO:0000256" key="5">
    <source>
        <dbReference type="ARBA" id="ARBA00022989"/>
    </source>
</evidence>
<keyword evidence="8" id="KW-0407">Ion channel</keyword>
<keyword evidence="3" id="KW-0813">Transport</keyword>
<proteinExistence type="inferred from homology"/>
<gene>
    <name evidence="11" type="ORF">CQW23_33442</name>
</gene>
<reference evidence="12" key="2">
    <citation type="journal article" date="2017" name="J. Anim. Genet.">
        <title>Multiple reference genome sequences of hot pepper reveal the massive evolution of plant disease resistance genes by retroduplication.</title>
        <authorList>
            <person name="Kim S."/>
            <person name="Park J."/>
            <person name="Yeom S.-I."/>
            <person name="Kim Y.-M."/>
            <person name="Seo E."/>
            <person name="Kim K.-T."/>
            <person name="Kim M.-S."/>
            <person name="Lee J.M."/>
            <person name="Cheong K."/>
            <person name="Shin H.-S."/>
            <person name="Kim S.-B."/>
            <person name="Han K."/>
            <person name="Lee J."/>
            <person name="Park M."/>
            <person name="Lee H.-A."/>
            <person name="Lee H.-Y."/>
            <person name="Lee Y."/>
            <person name="Oh S."/>
            <person name="Lee J.H."/>
            <person name="Choi E."/>
            <person name="Choi E."/>
            <person name="Lee S.E."/>
            <person name="Jeon J."/>
            <person name="Kim H."/>
            <person name="Choi G."/>
            <person name="Song H."/>
            <person name="Lee J."/>
            <person name="Lee S.-C."/>
            <person name="Kwon J.-K."/>
            <person name="Lee H.-Y."/>
            <person name="Koo N."/>
            <person name="Hong Y."/>
            <person name="Kim R.W."/>
            <person name="Kang W.-H."/>
            <person name="Huh J.H."/>
            <person name="Kang B.-C."/>
            <person name="Yang T.-J."/>
            <person name="Lee Y.-H."/>
            <person name="Bennetzen J.L."/>
            <person name="Choi D."/>
        </authorList>
    </citation>
    <scope>NUCLEOTIDE SEQUENCE [LARGE SCALE GENOMIC DNA]</scope>
    <source>
        <strain evidence="12">cv. PBC81</strain>
    </source>
</reference>
<feature type="compositionally biased region" description="Polar residues" evidence="9">
    <location>
        <begin position="98"/>
        <end position="112"/>
    </location>
</feature>
<comment type="caution">
    <text evidence="11">The sequence shown here is derived from an EMBL/GenBank/DDBJ whole genome shotgun (WGS) entry which is preliminary data.</text>
</comment>
<reference evidence="11 12" key="1">
    <citation type="journal article" date="2017" name="Genome Biol.">
        <title>New reference genome sequences of hot pepper reveal the massive evolution of plant disease-resistance genes by retroduplication.</title>
        <authorList>
            <person name="Kim S."/>
            <person name="Park J."/>
            <person name="Yeom S.I."/>
            <person name="Kim Y.M."/>
            <person name="Seo E."/>
            <person name="Kim K.T."/>
            <person name="Kim M.S."/>
            <person name="Lee J.M."/>
            <person name="Cheong K."/>
            <person name="Shin H.S."/>
            <person name="Kim S.B."/>
            <person name="Han K."/>
            <person name="Lee J."/>
            <person name="Park M."/>
            <person name="Lee H.A."/>
            <person name="Lee H.Y."/>
            <person name="Lee Y."/>
            <person name="Oh S."/>
            <person name="Lee J.H."/>
            <person name="Choi E."/>
            <person name="Choi E."/>
            <person name="Lee S.E."/>
            <person name="Jeon J."/>
            <person name="Kim H."/>
            <person name="Choi G."/>
            <person name="Song H."/>
            <person name="Lee J."/>
            <person name="Lee S.C."/>
            <person name="Kwon J.K."/>
            <person name="Lee H.Y."/>
            <person name="Koo N."/>
            <person name="Hong Y."/>
            <person name="Kim R.W."/>
            <person name="Kang W.H."/>
            <person name="Huh J.H."/>
            <person name="Kang B.C."/>
            <person name="Yang T.J."/>
            <person name="Lee Y.H."/>
            <person name="Bennetzen J.L."/>
            <person name="Choi D."/>
        </authorList>
    </citation>
    <scope>NUCLEOTIDE SEQUENCE [LARGE SCALE GENOMIC DNA]</scope>
    <source>
        <strain evidence="12">cv. PBC81</strain>
    </source>
</reference>
<evidence type="ECO:0000256" key="1">
    <source>
        <dbReference type="ARBA" id="ARBA00004141"/>
    </source>
</evidence>
<evidence type="ECO:0000313" key="11">
    <source>
        <dbReference type="EMBL" id="PHT26955.1"/>
    </source>
</evidence>
<evidence type="ECO:0000256" key="9">
    <source>
        <dbReference type="SAM" id="MobiDB-lite"/>
    </source>
</evidence>
<keyword evidence="5 10" id="KW-1133">Transmembrane helix</keyword>
<keyword evidence="4 10" id="KW-0812">Transmembrane</keyword>
<dbReference type="EMBL" id="MLFT02000580">
    <property type="protein sequence ID" value="PHT26955.1"/>
    <property type="molecule type" value="Genomic_DNA"/>
</dbReference>
<dbReference type="STRING" id="33114.A0A2G2V1V7"/>
<dbReference type="InterPro" id="IPR020966">
    <property type="entry name" value="ALMT"/>
</dbReference>
<evidence type="ECO:0000256" key="6">
    <source>
        <dbReference type="ARBA" id="ARBA00023065"/>
    </source>
</evidence>
<evidence type="ECO:0000256" key="4">
    <source>
        <dbReference type="ARBA" id="ARBA00022692"/>
    </source>
</evidence>
<keyword evidence="6" id="KW-0406">Ion transport</keyword>